<sequence length="68" mass="8376">MNNKKWQPTNYQKDRLISCTKKYIHQKLNDLHKELECPKEFIFDFIKDIQQDWDPDSYKSKSEKLLKN</sequence>
<dbReference type="RefSeq" id="WP_036930491.1">
    <property type="nucleotide sequence ID" value="NC_005072.1"/>
</dbReference>
<gene>
    <name evidence="1" type="ordered locus">PMM1989</name>
</gene>
<reference evidence="1 2" key="1">
    <citation type="journal article" date="2003" name="Nature">
        <title>Genome divergence in two Prochlorococcus ecotypes reflects oceanic niche differentiation.</title>
        <authorList>
            <person name="Rocap G."/>
            <person name="Larimer F.W."/>
            <person name="Lamerdin J.E."/>
            <person name="Malfatti S."/>
            <person name="Chain P."/>
            <person name="Ahlgren N.A."/>
            <person name="Arellano A."/>
            <person name="Coleman M."/>
            <person name="Hauser L."/>
            <person name="Hess W.R."/>
            <person name="Johnson Z.I."/>
            <person name="Land M.L."/>
            <person name="Lindell D."/>
            <person name="Post A.F."/>
            <person name="Regala W."/>
            <person name="Shah M."/>
            <person name="Shaw S.L."/>
            <person name="Steglich C."/>
            <person name="Sullivan M.B."/>
            <person name="Ting C.S."/>
            <person name="Tolonen A."/>
            <person name="Webb E.A."/>
            <person name="Zinser E.R."/>
            <person name="Chisholm S.W."/>
        </authorList>
    </citation>
    <scope>NUCLEOTIDE SEQUENCE [LARGE SCALE GENOMIC DNA]</scope>
    <source>
        <strain evidence="2">CCMP1986 / NIES-2087 / MED4</strain>
    </source>
</reference>
<dbReference type="STRING" id="59919.PMM1989"/>
<evidence type="ECO:0000313" key="1">
    <source>
        <dbReference type="EMBL" id="CAP16494.1"/>
    </source>
</evidence>
<dbReference type="Proteomes" id="UP000001026">
    <property type="component" value="Chromosome"/>
</dbReference>
<name>A8WIK6_PROMP</name>
<accession>A8WIK6</accession>
<dbReference type="AlphaFoldDB" id="A8WIK6"/>
<dbReference type="OrthoDB" id="9888527at2"/>
<dbReference type="KEGG" id="pmm:PMM1989"/>
<dbReference type="HOGENOM" id="CLU_202566_0_0_3"/>
<organism evidence="1 2">
    <name type="scientific">Prochlorococcus marinus subsp. pastoris (strain CCMP1986 / NIES-2087 / MED4)</name>
    <dbReference type="NCBI Taxonomy" id="59919"/>
    <lineage>
        <taxon>Bacteria</taxon>
        <taxon>Bacillati</taxon>
        <taxon>Cyanobacteriota</taxon>
        <taxon>Cyanophyceae</taxon>
        <taxon>Synechococcales</taxon>
        <taxon>Prochlorococcaceae</taxon>
        <taxon>Prochlorococcus</taxon>
    </lineage>
</organism>
<proteinExistence type="predicted"/>
<protein>
    <submittedName>
        <fullName evidence="1">Uncharacterized protein</fullName>
    </submittedName>
</protein>
<evidence type="ECO:0000313" key="2">
    <source>
        <dbReference type="Proteomes" id="UP000001026"/>
    </source>
</evidence>
<dbReference type="EMBL" id="BX548174">
    <property type="protein sequence ID" value="CAP16494.1"/>
    <property type="molecule type" value="Genomic_DNA"/>
</dbReference>